<feature type="transmembrane region" description="Helical" evidence="1">
    <location>
        <begin position="103"/>
        <end position="123"/>
    </location>
</feature>
<keyword evidence="1" id="KW-1133">Transmembrane helix</keyword>
<reference evidence="2 3" key="1">
    <citation type="submission" date="2021-12" db="EMBL/GenBank/DDBJ databases">
        <title>Discovery of the Pendulisporaceae a myxobacterial family with distinct sporulation behavior and unique specialized metabolism.</title>
        <authorList>
            <person name="Garcia R."/>
            <person name="Popoff A."/>
            <person name="Bader C.D."/>
            <person name="Loehr J."/>
            <person name="Walesch S."/>
            <person name="Walt C."/>
            <person name="Boldt J."/>
            <person name="Bunk B."/>
            <person name="Haeckl F.J.F.P.J."/>
            <person name="Gunesch A.P."/>
            <person name="Birkelbach J."/>
            <person name="Nuebel U."/>
            <person name="Pietschmann T."/>
            <person name="Bach T."/>
            <person name="Mueller R."/>
        </authorList>
    </citation>
    <scope>NUCLEOTIDE SEQUENCE [LARGE SCALE GENOMIC DNA]</scope>
    <source>
        <strain evidence="2 3">MSr12523</strain>
    </source>
</reference>
<dbReference type="Proteomes" id="UP001379533">
    <property type="component" value="Chromosome"/>
</dbReference>
<keyword evidence="3" id="KW-1185">Reference proteome</keyword>
<sequence length="595" mass="66847">MASTALNTRAVRAAWRVWITIRRSLVLPLVIALPALYWVVEATKRASLTTLGRDQGIFQYVAWAIERGAVDYRDVRDVNGPLTHLIHLVFLQFGGADEHRFRVLDLVITGMTFAFAGACLPGIAKKKVRWIERAGWAFAAWVVLSSQLVMYIYWDLAQRESFFDWFMLSAIALQFVAQRRLATSRASADSTWQAWPLASAAALGAIPWFGKPTYVLFSVVQFVALVVDDELSLSQKRRFAVFALGAAAGAATQIAFLLRYADIGAFLRIYMVDVPAMYRFMMPRTTAEILGLNWGAPPALMALVTALVHLGLVVERQMPRRTVSFALMPLAAIVSVLAQAKGFPYHFHPVSAGIHLDWLVLVVWLWERLGRAPFGLRLVPFGAAAALATKLAVTLPLSPHVVDEWILAKARDSEERASRDYLVYFETRDFFPWDMRQTADYLRTHTKPTDRVQIYGMDPYVLFLAERMSASPYIYVYDLNADAAISGSWLPDGPRPNPQQAAVITRMRDDHERDMLAHLKQQPPAAFVFFDKSPLTSNGSASQDFEEHCPETAAWVHEHYRETAVFGEDHVWMRNDVAGIAGVVSPERHAIETHP</sequence>
<keyword evidence="1" id="KW-0472">Membrane</keyword>
<evidence type="ECO:0000313" key="3">
    <source>
        <dbReference type="Proteomes" id="UP001379533"/>
    </source>
</evidence>
<feature type="transmembrane region" description="Helical" evidence="1">
    <location>
        <begin position="135"/>
        <end position="153"/>
    </location>
</feature>
<evidence type="ECO:0008006" key="4">
    <source>
        <dbReference type="Google" id="ProtNLM"/>
    </source>
</evidence>
<feature type="transmembrane region" description="Helical" evidence="1">
    <location>
        <begin position="21"/>
        <end position="40"/>
    </location>
</feature>
<gene>
    <name evidence="2" type="ORF">LZC95_46130</name>
</gene>
<proteinExistence type="predicted"/>
<feature type="transmembrane region" description="Helical" evidence="1">
    <location>
        <begin position="323"/>
        <end position="340"/>
    </location>
</feature>
<keyword evidence="1" id="KW-0812">Transmembrane</keyword>
<protein>
    <recommendedName>
        <fullName evidence="4">Glycosyltransferase RgtA/B/C/D-like domain-containing protein</fullName>
    </recommendedName>
</protein>
<dbReference type="RefSeq" id="WP_394844422.1">
    <property type="nucleotide sequence ID" value="NZ_CP089982.1"/>
</dbReference>
<name>A0ABZ2K549_9BACT</name>
<feature type="transmembrane region" description="Helical" evidence="1">
    <location>
        <begin position="294"/>
        <end position="314"/>
    </location>
</feature>
<organism evidence="2 3">
    <name type="scientific">Pendulispora brunnea</name>
    <dbReference type="NCBI Taxonomy" id="2905690"/>
    <lineage>
        <taxon>Bacteria</taxon>
        <taxon>Pseudomonadati</taxon>
        <taxon>Myxococcota</taxon>
        <taxon>Myxococcia</taxon>
        <taxon>Myxococcales</taxon>
        <taxon>Sorangiineae</taxon>
        <taxon>Pendulisporaceae</taxon>
        <taxon>Pendulispora</taxon>
    </lineage>
</organism>
<evidence type="ECO:0000256" key="1">
    <source>
        <dbReference type="SAM" id="Phobius"/>
    </source>
</evidence>
<evidence type="ECO:0000313" key="2">
    <source>
        <dbReference type="EMBL" id="WXA93821.1"/>
    </source>
</evidence>
<dbReference type="EMBL" id="CP089982">
    <property type="protein sequence ID" value="WXA93821.1"/>
    <property type="molecule type" value="Genomic_DNA"/>
</dbReference>
<feature type="transmembrane region" description="Helical" evidence="1">
    <location>
        <begin position="194"/>
        <end position="227"/>
    </location>
</feature>
<feature type="transmembrane region" description="Helical" evidence="1">
    <location>
        <begin position="239"/>
        <end position="258"/>
    </location>
</feature>
<accession>A0ABZ2K549</accession>